<evidence type="ECO:0000313" key="4">
    <source>
        <dbReference type="Proteomes" id="UP000637423"/>
    </source>
</evidence>
<sequence length="61" mass="6912">MWLLGLEAGVAMFLLIFIVWWTMFNGKKPNNPPQQTKLDNQESNQENSQGDNTAQSQDASK</sequence>
<dbReference type="AlphaFoldDB" id="A0A916UV27"/>
<feature type="transmembrane region" description="Helical" evidence="2">
    <location>
        <begin position="6"/>
        <end position="24"/>
    </location>
</feature>
<dbReference type="EMBL" id="BMED01000004">
    <property type="protein sequence ID" value="GGC89937.1"/>
    <property type="molecule type" value="Genomic_DNA"/>
</dbReference>
<keyword evidence="2" id="KW-0812">Transmembrane</keyword>
<name>A0A916UV27_9BURK</name>
<accession>A0A916UV27</accession>
<keyword evidence="2" id="KW-0472">Membrane</keyword>
<feature type="region of interest" description="Disordered" evidence="1">
    <location>
        <begin position="29"/>
        <end position="61"/>
    </location>
</feature>
<comment type="caution">
    <text evidence="3">The sequence shown here is derived from an EMBL/GenBank/DDBJ whole genome shotgun (WGS) entry which is preliminary data.</text>
</comment>
<feature type="compositionally biased region" description="Polar residues" evidence="1">
    <location>
        <begin position="33"/>
        <end position="61"/>
    </location>
</feature>
<protein>
    <submittedName>
        <fullName evidence="3">Uncharacterized protein</fullName>
    </submittedName>
</protein>
<reference evidence="3" key="2">
    <citation type="submission" date="2020-09" db="EMBL/GenBank/DDBJ databases">
        <authorList>
            <person name="Sun Q."/>
            <person name="Zhou Y."/>
        </authorList>
    </citation>
    <scope>NUCLEOTIDE SEQUENCE</scope>
    <source>
        <strain evidence="3">CGMCC 1.10998</strain>
    </source>
</reference>
<gene>
    <name evidence="3" type="ORF">GCM10011396_41470</name>
</gene>
<evidence type="ECO:0000256" key="1">
    <source>
        <dbReference type="SAM" id="MobiDB-lite"/>
    </source>
</evidence>
<reference evidence="3" key="1">
    <citation type="journal article" date="2014" name="Int. J. Syst. Evol. Microbiol.">
        <title>Complete genome sequence of Corynebacterium casei LMG S-19264T (=DSM 44701T), isolated from a smear-ripened cheese.</title>
        <authorList>
            <consortium name="US DOE Joint Genome Institute (JGI-PGF)"/>
            <person name="Walter F."/>
            <person name="Albersmeier A."/>
            <person name="Kalinowski J."/>
            <person name="Ruckert C."/>
        </authorList>
    </citation>
    <scope>NUCLEOTIDE SEQUENCE</scope>
    <source>
        <strain evidence="3">CGMCC 1.10998</strain>
    </source>
</reference>
<dbReference type="Proteomes" id="UP000637423">
    <property type="component" value="Unassembled WGS sequence"/>
</dbReference>
<organism evidence="3 4">
    <name type="scientific">Undibacterium terreum</name>
    <dbReference type="NCBI Taxonomy" id="1224302"/>
    <lineage>
        <taxon>Bacteria</taxon>
        <taxon>Pseudomonadati</taxon>
        <taxon>Pseudomonadota</taxon>
        <taxon>Betaproteobacteria</taxon>
        <taxon>Burkholderiales</taxon>
        <taxon>Oxalobacteraceae</taxon>
        <taxon>Undibacterium</taxon>
    </lineage>
</organism>
<evidence type="ECO:0000313" key="3">
    <source>
        <dbReference type="EMBL" id="GGC89937.1"/>
    </source>
</evidence>
<proteinExistence type="predicted"/>
<keyword evidence="2" id="KW-1133">Transmembrane helix</keyword>
<keyword evidence="4" id="KW-1185">Reference proteome</keyword>
<dbReference type="RefSeq" id="WP_188568007.1">
    <property type="nucleotide sequence ID" value="NZ_BMED01000004.1"/>
</dbReference>
<evidence type="ECO:0000256" key="2">
    <source>
        <dbReference type="SAM" id="Phobius"/>
    </source>
</evidence>